<dbReference type="SUPFAM" id="SSF52980">
    <property type="entry name" value="Restriction endonuclease-like"/>
    <property type="match status" value="1"/>
</dbReference>
<dbReference type="CDD" id="cd20736">
    <property type="entry name" value="PoNe_Nuclease"/>
    <property type="match status" value="1"/>
</dbReference>
<proteinExistence type="inferred from homology"/>
<evidence type="ECO:0008006" key="4">
    <source>
        <dbReference type="Google" id="ProtNLM"/>
    </source>
</evidence>
<dbReference type="Gene3D" id="3.40.1350.10">
    <property type="match status" value="1"/>
</dbReference>
<dbReference type="HAMAP" id="MF_00048">
    <property type="entry name" value="UPF0102"/>
    <property type="match status" value="1"/>
</dbReference>
<dbReference type="STRING" id="1797457.A2160_05555"/>
<evidence type="ECO:0000256" key="1">
    <source>
        <dbReference type="ARBA" id="ARBA00006738"/>
    </source>
</evidence>
<organism evidence="2 3">
    <name type="scientific">Candidatus Beckwithbacteria bacterium RBG_13_42_9</name>
    <dbReference type="NCBI Taxonomy" id="1797457"/>
    <lineage>
        <taxon>Bacteria</taxon>
        <taxon>Candidatus Beckwithiibacteriota</taxon>
    </lineage>
</organism>
<dbReference type="GO" id="GO:0003676">
    <property type="term" value="F:nucleic acid binding"/>
    <property type="evidence" value="ECO:0007669"/>
    <property type="project" value="InterPro"/>
</dbReference>
<dbReference type="InterPro" id="IPR011856">
    <property type="entry name" value="tRNA_endonuc-like_dom_sf"/>
</dbReference>
<comment type="caution">
    <text evidence="2">The sequence shown here is derived from an EMBL/GenBank/DDBJ whole genome shotgun (WGS) entry which is preliminary data.</text>
</comment>
<comment type="similarity">
    <text evidence="1">Belongs to the UPF0102 family.</text>
</comment>
<evidence type="ECO:0000313" key="2">
    <source>
        <dbReference type="EMBL" id="OGD62806.1"/>
    </source>
</evidence>
<dbReference type="PANTHER" id="PTHR34039:SF1">
    <property type="entry name" value="UPF0102 PROTEIN YRAN"/>
    <property type="match status" value="1"/>
</dbReference>
<dbReference type="EMBL" id="MEZK01000016">
    <property type="protein sequence ID" value="OGD62806.1"/>
    <property type="molecule type" value="Genomic_DNA"/>
</dbReference>
<protein>
    <recommendedName>
        <fullName evidence="4">YraN family protein</fullName>
    </recommendedName>
</protein>
<dbReference type="InterPro" id="IPR011335">
    <property type="entry name" value="Restrct_endonuc-II-like"/>
</dbReference>
<dbReference type="Pfam" id="PF02021">
    <property type="entry name" value="UPF0102"/>
    <property type="match status" value="1"/>
</dbReference>
<dbReference type="Proteomes" id="UP000177006">
    <property type="component" value="Unassembled WGS sequence"/>
</dbReference>
<dbReference type="PANTHER" id="PTHR34039">
    <property type="entry name" value="UPF0102 PROTEIN YRAN"/>
    <property type="match status" value="1"/>
</dbReference>
<accession>A0A1F5E664</accession>
<dbReference type="AlphaFoldDB" id="A0A1F5E664"/>
<reference evidence="2 3" key="1">
    <citation type="journal article" date="2016" name="Nat. Commun.">
        <title>Thousands of microbial genomes shed light on interconnected biogeochemical processes in an aquifer system.</title>
        <authorList>
            <person name="Anantharaman K."/>
            <person name="Brown C.T."/>
            <person name="Hug L.A."/>
            <person name="Sharon I."/>
            <person name="Castelle C.J."/>
            <person name="Probst A.J."/>
            <person name="Thomas B.C."/>
            <person name="Singh A."/>
            <person name="Wilkins M.J."/>
            <person name="Karaoz U."/>
            <person name="Brodie E.L."/>
            <person name="Williams K.H."/>
            <person name="Hubbard S.S."/>
            <person name="Banfield J.F."/>
        </authorList>
    </citation>
    <scope>NUCLEOTIDE SEQUENCE [LARGE SCALE GENOMIC DNA]</scope>
</reference>
<dbReference type="InterPro" id="IPR003509">
    <property type="entry name" value="UPF0102_YraN-like"/>
</dbReference>
<gene>
    <name evidence="2" type="ORF">A2160_05555</name>
</gene>
<sequence length="119" mass="13848">TKQSLGFLGEQLAKKLLLNKGYRFLDQNFHCRYGEIDLIFQDKETIVFVEVKTRFSDQLSLPEEAITPRKIGSIIKTTDYYYLLHPNLPKLARIDAVAIQIDENTEKVKYIKHFQNITG</sequence>
<feature type="non-terminal residue" evidence="2">
    <location>
        <position position="1"/>
    </location>
</feature>
<name>A0A1F5E664_9BACT</name>
<evidence type="ECO:0000313" key="3">
    <source>
        <dbReference type="Proteomes" id="UP000177006"/>
    </source>
</evidence>